<dbReference type="PROSITE" id="PS50082">
    <property type="entry name" value="WD_REPEATS_2"/>
    <property type="match status" value="1"/>
</dbReference>
<dbReference type="Proteomes" id="UP000258309">
    <property type="component" value="Unassembled WGS sequence"/>
</dbReference>
<dbReference type="Pfam" id="PF22939">
    <property type="entry name" value="WHD_GPIID"/>
    <property type="match status" value="1"/>
</dbReference>
<dbReference type="Gene3D" id="2.130.10.10">
    <property type="entry name" value="YVTN repeat-like/Quinoprotein amine dehydrogenase"/>
    <property type="match status" value="3"/>
</dbReference>
<dbReference type="Pfam" id="PF12894">
    <property type="entry name" value="ANAPC4_WD40"/>
    <property type="match status" value="1"/>
</dbReference>
<keyword evidence="8" id="KW-1185">Reference proteome</keyword>
<dbReference type="SMART" id="SM00320">
    <property type="entry name" value="WD40"/>
    <property type="match status" value="5"/>
</dbReference>
<feature type="domain" description="Nephrocystin 3-like N-terminal" evidence="6">
    <location>
        <begin position="392"/>
        <end position="554"/>
    </location>
</feature>
<dbReference type="Gene3D" id="3.40.50.1820">
    <property type="entry name" value="alpha/beta hydrolase"/>
    <property type="match status" value="1"/>
</dbReference>
<sequence>MAGWLLATARPRGARLSAAVGLMRGLGFRLRKSQKDEAQSNPSVASASSTQHLSPATRLSVWGKRKTSTTEKDSITEFHSSDFSFPNLPRSSKSPSTPIGSTLGLHLVHQPSCIAPVDIVFVHGLGGDSRATWSKGHDLDLFWPKLWLPFDPDTGNARIFTFGYNASFELLYDMRFGKDKSGQDLGIGKVPIIFVAHSMGGLVVKKAYLRGQNDSQYQHIVRSISAIVFLATPHRGSNLAEILNRVLMVSFQSSRSFIKELKQSSSSIQELNEQFRHVAPNLSIFTFYEMLATTIVKAKKVMVVEKGSALLGYDKEISRGLNADHHGVCKYSSTDDPNYIHVLNALKTLVGLFRLEGNNRLVDDAKDVKNLLAISASPEDDFCSFRSRWMPGTCEWLFDEPAIQTWLQHTPETRVLWFNAPPASGKSILSTHLISYLQSSGMLCQYFFFKFGDHSGRSLSSTLRSISFQVAKDIPDFKHRLQELSNEHPMLENVDSTLIWRRIFESILFKLDLDRPLYWVIDAVDESDSPKALVELLRSLSSSRATLRVILISRKTESLVLAFDRLSRLIPLDLIEKDGNDHNSLDIRKFVRNEIKHMRGTDELKQRVTMDVISRAGGNFLWVRLVVEEILKCHTEESIQETLNEIPGDMNSLYQRMETAISNSRKSDRLLARSLFEWTICAQRSLTLQELSMALSSGFPKFLDLRRTIQDVCGQFILVTQKGQVELVHQTARDYLITTSNSEISINPRKAHELLFSRTITVLMNPKLRLSLTQSQHSLQSTDPFIFYAATSWSYHLRHAHTSSDEALDLLIKFFKKILVEAAKVLSMFVNTYRKLNVAEIPPPHRLLDLNILDLWVIDLVKIVGKFSRHLWLEPPAIYKLVPPLCPVKSILRQQFYQPETAKISVSGISDSNWSDNLAKISLPNDIQAWRIACAGQYIAVQGSTGTIFLWDSYNFLEACTLVHDEPVTAITFNKDGSRLATYGFQSTKLWSIPSGRMLASTSNPKNVRAMAIIFSDNDTKLLTGSDDRVIRHIRVDDFGAGWHLLDPALLKETVPIEGTIINSPKYIAFNGDATQVGVSYRGFPLSVWDLNEGRVIGRCRRATESRGDVCSSFGRWFAVDRFTWNPVSGHIIGVYKDGTIFKWHPVTDENREVRSSTDEVAASPDGKLFVTSDSNGTVKVWNFAYFSVIYQLSSSDLVMGLTFSPDCRRFYDIRGSYINAWESNSLIRFSESEESYSDTASDNQAPTSISQISETYLAQYEEVSALAVSRSGSLYCVGNEEGIVNLHDASTGKSIELIKFRSSLDVTLLAWSEDTSHIAAANLSGDIVVKRLVLPAFHALDTGFEIKILPSPKVNLEGSNKQQLLFNYDSGLLLIMGEAQGVIWGVDDGAVKASTKLTDSNSGKWLRHPTQKQLLLGFGVNDVKVFQWHDFAEQYSLQFQDPLGLNNRPSPGENHDKATESTKAKLENDEKSHLDSTVSKAIFTQDEKHILVQIKHTSTKGRITKRLLIFDKSVFDITGEQKSIAPLTYLCLTPDIIARIEVPLDILAGQRLVFLDRDLWVCTLKLRSKSHEAPKHHYFIPRDWVSSNGLEQCCITRDGILLCPKEDKVAVVKNNLEAGSF</sequence>
<dbReference type="PANTHER" id="PTHR10039">
    <property type="entry name" value="AMELOGENIN"/>
    <property type="match status" value="1"/>
</dbReference>
<dbReference type="InterPro" id="IPR015943">
    <property type="entry name" value="WD40/YVTN_repeat-like_dom_sf"/>
</dbReference>
<comment type="caution">
    <text evidence="7">The sequence shown here is derived from an EMBL/GenBank/DDBJ whole genome shotgun (WGS) entry which is preliminary data.</text>
</comment>
<dbReference type="InterPro" id="IPR054471">
    <property type="entry name" value="GPIID_WHD"/>
</dbReference>
<dbReference type="SUPFAM" id="SSF50978">
    <property type="entry name" value="WD40 repeat-like"/>
    <property type="match status" value="1"/>
</dbReference>
<feature type="non-terminal residue" evidence="7">
    <location>
        <position position="1"/>
    </location>
</feature>
<dbReference type="OrthoDB" id="194358at2759"/>
<feature type="non-terminal residue" evidence="7">
    <location>
        <position position="1622"/>
    </location>
</feature>
<evidence type="ECO:0000259" key="4">
    <source>
        <dbReference type="Pfam" id="PF12894"/>
    </source>
</evidence>
<dbReference type="SUPFAM" id="SSF53474">
    <property type="entry name" value="alpha/beta-Hydrolases"/>
    <property type="match status" value="1"/>
</dbReference>
<organism evidence="7 8">
    <name type="scientific">Scytalidium lignicola</name>
    <name type="common">Hyphomycete</name>
    <dbReference type="NCBI Taxonomy" id="5539"/>
    <lineage>
        <taxon>Eukaryota</taxon>
        <taxon>Fungi</taxon>
        <taxon>Dikarya</taxon>
        <taxon>Ascomycota</taxon>
        <taxon>Pezizomycotina</taxon>
        <taxon>Leotiomycetes</taxon>
        <taxon>Leotiomycetes incertae sedis</taxon>
        <taxon>Scytalidium</taxon>
    </lineage>
</organism>
<dbReference type="InterPro" id="IPR011044">
    <property type="entry name" value="Quino_amine_DH_bsu"/>
</dbReference>
<dbReference type="PANTHER" id="PTHR10039:SF16">
    <property type="entry name" value="GPI INOSITOL-DEACYLASE"/>
    <property type="match status" value="1"/>
</dbReference>
<keyword evidence="1" id="KW-0677">Repeat</keyword>
<dbReference type="Gene3D" id="3.40.50.300">
    <property type="entry name" value="P-loop containing nucleotide triphosphate hydrolases"/>
    <property type="match status" value="1"/>
</dbReference>
<reference evidence="7 8" key="1">
    <citation type="submission" date="2018-05" db="EMBL/GenBank/DDBJ databases">
        <title>Draft genome sequence of Scytalidium lignicola DSM 105466, a ubiquitous saprotrophic fungus.</title>
        <authorList>
            <person name="Buettner E."/>
            <person name="Gebauer A.M."/>
            <person name="Hofrichter M."/>
            <person name="Liers C."/>
            <person name="Kellner H."/>
        </authorList>
    </citation>
    <scope>NUCLEOTIDE SEQUENCE [LARGE SCALE GENOMIC DNA]</scope>
    <source>
        <strain evidence="7 8">DSM 105466</strain>
    </source>
</reference>
<evidence type="ECO:0000256" key="1">
    <source>
        <dbReference type="ARBA" id="ARBA00022737"/>
    </source>
</evidence>
<feature type="region of interest" description="Disordered" evidence="3">
    <location>
        <begin position="33"/>
        <end position="52"/>
    </location>
</feature>
<dbReference type="InterPro" id="IPR056884">
    <property type="entry name" value="NPHP3-like_N"/>
</dbReference>
<evidence type="ECO:0000256" key="2">
    <source>
        <dbReference type="PROSITE-ProRule" id="PRU00221"/>
    </source>
</evidence>
<feature type="repeat" description="WD" evidence="2">
    <location>
        <begin position="1161"/>
        <end position="1183"/>
    </location>
</feature>
<dbReference type="Pfam" id="PF00400">
    <property type="entry name" value="WD40"/>
    <property type="match status" value="2"/>
</dbReference>
<dbReference type="EMBL" id="NCSJ02000147">
    <property type="protein sequence ID" value="RFU28895.1"/>
    <property type="molecule type" value="Genomic_DNA"/>
</dbReference>
<feature type="domain" description="Anaphase-promoting complex subunit 4-like WD40" evidence="4">
    <location>
        <begin position="1260"/>
        <end position="1314"/>
    </location>
</feature>
<evidence type="ECO:0000256" key="3">
    <source>
        <dbReference type="SAM" id="MobiDB-lite"/>
    </source>
</evidence>
<gene>
    <name evidence="7" type="ORF">B7463_g7457</name>
</gene>
<dbReference type="InterPro" id="IPR036322">
    <property type="entry name" value="WD40_repeat_dom_sf"/>
</dbReference>
<evidence type="ECO:0000313" key="8">
    <source>
        <dbReference type="Proteomes" id="UP000258309"/>
    </source>
</evidence>
<feature type="compositionally biased region" description="Basic and acidic residues" evidence="3">
    <location>
        <begin position="1454"/>
        <end position="1472"/>
    </location>
</feature>
<protein>
    <submittedName>
        <fullName evidence="7">Uncharacterized protein</fullName>
    </submittedName>
</protein>
<accession>A0A3E2H662</accession>
<name>A0A3E2H662_SCYLI</name>
<evidence type="ECO:0000259" key="5">
    <source>
        <dbReference type="Pfam" id="PF22939"/>
    </source>
</evidence>
<dbReference type="OMA" id="ADHHTVC"/>
<proteinExistence type="predicted"/>
<dbReference type="InterPro" id="IPR027417">
    <property type="entry name" value="P-loop_NTPase"/>
</dbReference>
<dbReference type="InterPro" id="IPR029058">
    <property type="entry name" value="AB_hydrolase_fold"/>
</dbReference>
<feature type="domain" description="GPI inositol-deacylase winged helix" evidence="5">
    <location>
        <begin position="668"/>
        <end position="743"/>
    </location>
</feature>
<dbReference type="SUPFAM" id="SSF50969">
    <property type="entry name" value="YVTN repeat-like/Quinoprotein amine dehydrogenase"/>
    <property type="match status" value="1"/>
</dbReference>
<feature type="compositionally biased region" description="Polar residues" evidence="3">
    <location>
        <begin position="39"/>
        <end position="52"/>
    </location>
</feature>
<dbReference type="Pfam" id="PF24883">
    <property type="entry name" value="NPHP3_N"/>
    <property type="match status" value="1"/>
</dbReference>
<keyword evidence="2" id="KW-0853">WD repeat</keyword>
<evidence type="ECO:0000259" key="6">
    <source>
        <dbReference type="Pfam" id="PF24883"/>
    </source>
</evidence>
<feature type="region of interest" description="Disordered" evidence="3">
    <location>
        <begin position="1443"/>
        <end position="1472"/>
    </location>
</feature>
<evidence type="ECO:0000313" key="7">
    <source>
        <dbReference type="EMBL" id="RFU28895.1"/>
    </source>
</evidence>
<dbReference type="InterPro" id="IPR001680">
    <property type="entry name" value="WD40_rpt"/>
</dbReference>
<dbReference type="InterPro" id="IPR024977">
    <property type="entry name" value="Apc4-like_WD40_dom"/>
</dbReference>